<evidence type="ECO:0000313" key="1">
    <source>
        <dbReference type="EMBL" id="KAE9150472.1"/>
    </source>
</evidence>
<gene>
    <name evidence="1" type="ORF">PF006_g5142</name>
</gene>
<reference evidence="1 2" key="1">
    <citation type="submission" date="2018-08" db="EMBL/GenBank/DDBJ databases">
        <title>Genomic investigation of the strawberry pathogen Phytophthora fragariae indicates pathogenicity is determined by transcriptional variation in three key races.</title>
        <authorList>
            <person name="Adams T.M."/>
            <person name="Armitage A.D."/>
            <person name="Sobczyk M.K."/>
            <person name="Bates H.J."/>
            <person name="Dunwell J.M."/>
            <person name="Nellist C.F."/>
            <person name="Harrison R.J."/>
        </authorList>
    </citation>
    <scope>NUCLEOTIDE SEQUENCE [LARGE SCALE GENOMIC DNA]</scope>
    <source>
        <strain evidence="1 2">NOV-5</strain>
    </source>
</reference>
<sequence>MQVGSTGVSSCELHCCLHAQQHHRSILFATSHFACRHVIPVAWSELSPSKAGLAGIRSCRRVGTQVSCAGRARSQRPVCRSDTRASWRDGEAAAEGQ</sequence>
<organism evidence="1 2">
    <name type="scientific">Phytophthora fragariae</name>
    <dbReference type="NCBI Taxonomy" id="53985"/>
    <lineage>
        <taxon>Eukaryota</taxon>
        <taxon>Sar</taxon>
        <taxon>Stramenopiles</taxon>
        <taxon>Oomycota</taxon>
        <taxon>Peronosporomycetes</taxon>
        <taxon>Peronosporales</taxon>
        <taxon>Peronosporaceae</taxon>
        <taxon>Phytophthora</taxon>
    </lineage>
</organism>
<accession>A0A6A3UI09</accession>
<proteinExistence type="predicted"/>
<dbReference type="Proteomes" id="UP000440732">
    <property type="component" value="Unassembled WGS sequence"/>
</dbReference>
<dbReference type="AlphaFoldDB" id="A0A6A3UI09"/>
<name>A0A6A3UI09_9STRA</name>
<protein>
    <submittedName>
        <fullName evidence="1">Uncharacterized protein</fullName>
    </submittedName>
</protein>
<comment type="caution">
    <text evidence="1">The sequence shown here is derived from an EMBL/GenBank/DDBJ whole genome shotgun (WGS) entry which is preliminary data.</text>
</comment>
<dbReference type="EMBL" id="QXGA01000187">
    <property type="protein sequence ID" value="KAE9150472.1"/>
    <property type="molecule type" value="Genomic_DNA"/>
</dbReference>
<evidence type="ECO:0000313" key="2">
    <source>
        <dbReference type="Proteomes" id="UP000440732"/>
    </source>
</evidence>